<feature type="compositionally biased region" description="Low complexity" evidence="1">
    <location>
        <begin position="796"/>
        <end position="811"/>
    </location>
</feature>
<feature type="compositionally biased region" description="Low complexity" evidence="1">
    <location>
        <begin position="79"/>
        <end position="97"/>
    </location>
</feature>
<evidence type="ECO:0000313" key="3">
    <source>
        <dbReference type="EMBL" id="THC91155.1"/>
    </source>
</evidence>
<feature type="compositionally biased region" description="Basic and acidic residues" evidence="1">
    <location>
        <begin position="886"/>
        <end position="902"/>
    </location>
</feature>
<dbReference type="InterPro" id="IPR011993">
    <property type="entry name" value="PH-like_dom_sf"/>
</dbReference>
<sequence length="1429" mass="147425">MSSTPDDKPQRATAAQLAQRKIKDVRRRTRPSTASPGSATGASLGGPFNSLVPNTISTSAGSQPATNGFSFGQSQSFPGASSNPSQPSQSGGSPFSFGAGGGGSFNFSSSFGGQTSNTNNPFASMSTGASQQPAGSDFSGFKGNMFSLPPASPAPAQQPLPSGGLFGSGSLQNNTSGGLFGNNTTSAPSGPTGAATPTTTSTVFGQNNTTSSAPPTNIFGRPATDKPSPLSQSAPFGDSIMQTSPDAKSNAAEPKSPAFGVSQPAFNFASPGTGALFGGAPSTAAETLSKPLFGVASTEVPTPSTPLFGAAAQSSSAGAALSASTATAAPKTSVFGVASPTKTSTPLKSPFQSTNLFSGMPSQSATPTASEVKDKEAKKIEEPKSNSGFQFTPSTASGPSLLSKSETSVAPTAPASGLFQPPSTGNVFAPKPVAAEQDKPKPAEGNPFSSLFTPKPATPSKPATEQKPLPSSTPFSNFFVPKPSTLSGEVKTTSPEKSNTPIASVSAPGASSQEAKTNEQKKPATPGPVFSAPSPNTNWSTPSAPFTPQPSLFSTQPTITTPSVSSQSPFKVNNATAAPSTSLLPTAEKAGSISFEKLQPSGLSTDLKEATKGEVEMLHRIRMLNECFQREITRLDPKTDDLDLVIQYYLRVRETIGAPAEDRKLRRKMQDDEGATADEKPAKQTRTFGVHEETQSKGPSFTPDLTATNPAMTSPAQVPGTSQTPPSGNKRKSAGDEDDKGHPGKRINGDSTTANIFAQSFSKSKSSESDREPATLESAKLPASSPFKPTAPDSNKPSTPSTALLSSPSKPEFATPAKASESSVPSLFSQGASISKPTFTGPTKSASTTANPFVLKPSGDKNTEPALGVPKFGSGTTNFFAQFKAQADKNAEKEKAKRKAEDFDSDEEDEADWERKDAEEQRMKREKIESRAHKRPKFVPGKGFVFEDESNPSTDQKPDGIPGTATSSSASIFDAKSKSPATSSNIFGHLSATPSEAEDHDSSDDTEEASAAGDSKEETSKDASAISTSEDEASRSVETSQAEPKVISGSGAESVATESSDDGDFAKALQKSKQAPASKPTMNGQSDSSAGGRSLFDRVEYNQEGKLKRQGEEESKLSTFFNSSKYASSFNSPTSTPNPFAPANKPQADEVDTPASKPASPSIFGSVSTTSGLFGSPSNSGGSTPSIFAPSQNAPKAPMDNTWKLNSPIKFATESAGSTAPKSDSAATTSTADPSKPFSTLFGAASAGPKSSASGTQSLGFSFGGPSQSQSVFGPSAVSSSAASRSSTPGVTSDTGAEESGDADAAEALPQIDLARSGAGEENEDVVLELRARGMIISSSGDAWESRGIGFLRILKDRTTSRGRLLLRADPSGNIVLNTALMKQIKYTVSGTSVQFLVPKADGAPEQWAVRVKKEEVQRLATAIEETKN</sequence>
<feature type="compositionally biased region" description="Polar residues" evidence="1">
    <location>
        <begin position="484"/>
        <end position="515"/>
    </location>
</feature>
<dbReference type="SUPFAM" id="SSF50729">
    <property type="entry name" value="PH domain-like"/>
    <property type="match status" value="1"/>
</dbReference>
<feature type="region of interest" description="Disordered" evidence="1">
    <location>
        <begin position="1"/>
        <end position="265"/>
    </location>
</feature>
<feature type="compositionally biased region" description="Basic and acidic residues" evidence="1">
    <location>
        <begin position="913"/>
        <end position="931"/>
    </location>
</feature>
<feature type="compositionally biased region" description="Low complexity" evidence="1">
    <location>
        <begin position="159"/>
        <end position="171"/>
    </location>
</feature>
<reference evidence="3 4" key="1">
    <citation type="submission" date="2019-03" db="EMBL/GenBank/DDBJ databases">
        <title>The genome sequence of a newly discovered highly antifungal drug resistant Aspergillus species, Aspergillus tanneri NIH 1004.</title>
        <authorList>
            <person name="Mounaud S."/>
            <person name="Singh I."/>
            <person name="Joardar V."/>
            <person name="Pakala S."/>
            <person name="Pakala S."/>
            <person name="Venepally P."/>
            <person name="Hoover J."/>
            <person name="Nierman W."/>
            <person name="Chung J."/>
            <person name="Losada L."/>
        </authorList>
    </citation>
    <scope>NUCLEOTIDE SEQUENCE [LARGE SCALE GENOMIC DNA]</scope>
    <source>
        <strain evidence="3 4">NIH1004</strain>
    </source>
</reference>
<feature type="compositionally biased region" description="Low complexity" evidence="1">
    <location>
        <begin position="31"/>
        <end position="47"/>
    </location>
</feature>
<feature type="compositionally biased region" description="Polar residues" evidence="1">
    <location>
        <begin position="340"/>
        <end position="369"/>
    </location>
</feature>
<feature type="compositionally biased region" description="Polar residues" evidence="1">
    <location>
        <begin position="1215"/>
        <end position="1233"/>
    </location>
</feature>
<dbReference type="STRING" id="1220188.A0A4S3J8G7"/>
<accession>A0A4S3J8G7</accession>
<dbReference type="PANTHER" id="PTHR38697:SF1">
    <property type="entry name" value="NUCLEAR PORE COMPLEX PROTEIN SIMILAR TO S. CEREVISIAE NUP2 (EUROFUNG)"/>
    <property type="match status" value="1"/>
</dbReference>
<organism evidence="3 4">
    <name type="scientific">Aspergillus tanneri</name>
    <dbReference type="NCBI Taxonomy" id="1220188"/>
    <lineage>
        <taxon>Eukaryota</taxon>
        <taxon>Fungi</taxon>
        <taxon>Dikarya</taxon>
        <taxon>Ascomycota</taxon>
        <taxon>Pezizomycotina</taxon>
        <taxon>Eurotiomycetes</taxon>
        <taxon>Eurotiomycetidae</taxon>
        <taxon>Eurotiales</taxon>
        <taxon>Aspergillaceae</taxon>
        <taxon>Aspergillus</taxon>
        <taxon>Aspergillus subgen. Circumdati</taxon>
    </lineage>
</organism>
<feature type="compositionally biased region" description="Low complexity" evidence="1">
    <location>
        <begin position="1128"/>
        <end position="1138"/>
    </location>
</feature>
<dbReference type="Pfam" id="PF00638">
    <property type="entry name" value="Ran_BP1"/>
    <property type="match status" value="1"/>
</dbReference>
<dbReference type="PANTHER" id="PTHR38697">
    <property type="entry name" value="NUCLEAR PORE COMPLEX PROTEIN SIMILAR TO S. CEREVISIAE NUP2 (EUROFUNG)"/>
    <property type="match status" value="1"/>
</dbReference>
<feature type="compositionally biased region" description="Polar residues" evidence="1">
    <location>
        <begin position="203"/>
        <end position="215"/>
    </location>
</feature>
<dbReference type="CDD" id="cd13170">
    <property type="entry name" value="RanBD_NUP50"/>
    <property type="match status" value="1"/>
</dbReference>
<feature type="region of interest" description="Disordered" evidence="1">
    <location>
        <begin position="296"/>
        <end position="574"/>
    </location>
</feature>
<feature type="compositionally biased region" description="Polar residues" evidence="1">
    <location>
        <begin position="1117"/>
        <end position="1127"/>
    </location>
</feature>
<gene>
    <name evidence="3" type="ORF">EYZ11_009386</name>
</gene>
<feature type="compositionally biased region" description="Polar residues" evidence="1">
    <location>
        <begin position="749"/>
        <end position="759"/>
    </location>
</feature>
<feature type="compositionally biased region" description="Basic and acidic residues" evidence="1">
    <location>
        <begin position="1095"/>
        <end position="1116"/>
    </location>
</feature>
<feature type="compositionally biased region" description="Low complexity" evidence="1">
    <location>
        <begin position="1175"/>
        <end position="1186"/>
    </location>
</feature>
<feature type="compositionally biased region" description="Acidic residues" evidence="1">
    <location>
        <begin position="903"/>
        <end position="912"/>
    </location>
</feature>
<feature type="compositionally biased region" description="Low complexity" evidence="1">
    <location>
        <begin position="309"/>
        <end position="329"/>
    </location>
</feature>
<feature type="compositionally biased region" description="Low complexity" evidence="1">
    <location>
        <begin position="105"/>
        <end position="120"/>
    </location>
</feature>
<feature type="compositionally biased region" description="Basic and acidic residues" evidence="1">
    <location>
        <begin position="1"/>
        <end position="10"/>
    </location>
</feature>
<feature type="compositionally biased region" description="Low complexity" evidence="1">
    <location>
        <begin position="184"/>
        <end position="202"/>
    </location>
</feature>
<feature type="region of interest" description="Disordered" evidence="1">
    <location>
        <begin position="663"/>
        <end position="1305"/>
    </location>
</feature>
<feature type="compositionally biased region" description="Polar residues" evidence="1">
    <location>
        <begin position="820"/>
        <end position="851"/>
    </location>
</feature>
<dbReference type="InterPro" id="IPR053074">
    <property type="entry name" value="NPC_Nucleoporin"/>
</dbReference>
<feature type="compositionally biased region" description="Polar residues" evidence="1">
    <location>
        <begin position="533"/>
        <end position="574"/>
    </location>
</feature>
<feature type="compositionally biased region" description="Basic and acidic residues" evidence="1">
    <location>
        <begin position="663"/>
        <end position="682"/>
    </location>
</feature>
<feature type="compositionally biased region" description="Polar residues" evidence="1">
    <location>
        <begin position="51"/>
        <end position="78"/>
    </location>
</feature>
<feature type="compositionally biased region" description="Polar residues" evidence="1">
    <location>
        <begin position="172"/>
        <end position="183"/>
    </location>
</feature>
<dbReference type="VEuPathDB" id="FungiDB:EYZ11_009386"/>
<feature type="compositionally biased region" description="Low complexity" evidence="1">
    <location>
        <begin position="453"/>
        <end position="463"/>
    </location>
</feature>
<feature type="compositionally biased region" description="Basic and acidic residues" evidence="1">
    <location>
        <begin position="765"/>
        <end position="774"/>
    </location>
</feature>
<feature type="compositionally biased region" description="Acidic residues" evidence="1">
    <location>
        <begin position="996"/>
        <end position="1008"/>
    </location>
</feature>
<evidence type="ECO:0000259" key="2">
    <source>
        <dbReference type="PROSITE" id="PS50196"/>
    </source>
</evidence>
<feature type="domain" description="RanBD1" evidence="2">
    <location>
        <begin position="1302"/>
        <end position="1416"/>
    </location>
</feature>
<feature type="compositionally biased region" description="Acidic residues" evidence="1">
    <location>
        <begin position="1296"/>
        <end position="1305"/>
    </location>
</feature>
<dbReference type="EMBL" id="SOSA01000442">
    <property type="protein sequence ID" value="THC91155.1"/>
    <property type="molecule type" value="Genomic_DNA"/>
</dbReference>
<name>A0A4S3J8G7_9EURO</name>
<feature type="compositionally biased region" description="Polar residues" evidence="1">
    <location>
        <begin position="229"/>
        <end position="247"/>
    </location>
</feature>
<protein>
    <recommendedName>
        <fullName evidence="2">RanBD1 domain-containing protein</fullName>
    </recommendedName>
</protein>
<evidence type="ECO:0000256" key="1">
    <source>
        <dbReference type="SAM" id="MobiDB-lite"/>
    </source>
</evidence>
<dbReference type="PROSITE" id="PS50196">
    <property type="entry name" value="RANBD1"/>
    <property type="match status" value="1"/>
</dbReference>
<dbReference type="Gene3D" id="2.30.29.30">
    <property type="entry name" value="Pleckstrin-homology domain (PH domain)/Phosphotyrosine-binding domain (PTB)"/>
    <property type="match status" value="1"/>
</dbReference>
<evidence type="ECO:0000313" key="4">
    <source>
        <dbReference type="Proteomes" id="UP000308092"/>
    </source>
</evidence>
<feature type="compositionally biased region" description="Low complexity" evidence="1">
    <location>
        <begin position="1243"/>
        <end position="1287"/>
    </location>
</feature>
<keyword evidence="4" id="KW-1185">Reference proteome</keyword>
<feature type="compositionally biased region" description="Polar residues" evidence="1">
    <location>
        <begin position="385"/>
        <end position="410"/>
    </location>
</feature>
<feature type="compositionally biased region" description="Polar residues" evidence="1">
    <location>
        <begin position="1163"/>
        <end position="1173"/>
    </location>
</feature>
<feature type="compositionally biased region" description="Basic and acidic residues" evidence="1">
    <location>
        <begin position="371"/>
        <end position="384"/>
    </location>
</feature>
<feature type="compositionally biased region" description="Polar residues" evidence="1">
    <location>
        <begin position="696"/>
        <end position="727"/>
    </location>
</feature>
<feature type="compositionally biased region" description="Polar residues" evidence="1">
    <location>
        <begin position="121"/>
        <end position="134"/>
    </location>
</feature>
<dbReference type="Proteomes" id="UP000308092">
    <property type="component" value="Unassembled WGS sequence"/>
</dbReference>
<feature type="compositionally biased region" description="Basic and acidic residues" evidence="1">
    <location>
        <begin position="733"/>
        <end position="742"/>
    </location>
</feature>
<dbReference type="SMART" id="SM00160">
    <property type="entry name" value="RanBD"/>
    <property type="match status" value="1"/>
</dbReference>
<proteinExistence type="predicted"/>
<dbReference type="InterPro" id="IPR000156">
    <property type="entry name" value="Ran_bind_dom"/>
</dbReference>
<feature type="compositionally biased region" description="Polar residues" evidence="1">
    <location>
        <begin position="1071"/>
        <end position="1091"/>
    </location>
</feature>
<comment type="caution">
    <text evidence="3">The sequence shown here is derived from an EMBL/GenBank/DDBJ whole genome shotgun (WGS) entry which is preliminary data.</text>
</comment>